<feature type="domain" description="Type II secretion system protein GspF" evidence="10">
    <location>
        <begin position="68"/>
        <end position="191"/>
    </location>
</feature>
<dbReference type="PANTHER" id="PTHR30012">
    <property type="entry name" value="GENERAL SECRETION PATHWAY PROTEIN"/>
    <property type="match status" value="1"/>
</dbReference>
<comment type="caution">
    <text evidence="11">The sequence shown here is derived from an EMBL/GenBank/DDBJ whole genome shotgun (WGS) entry which is preliminary data.</text>
</comment>
<evidence type="ECO:0000256" key="3">
    <source>
        <dbReference type="ARBA" id="ARBA00022448"/>
    </source>
</evidence>
<feature type="transmembrane region" description="Helical" evidence="9">
    <location>
        <begin position="221"/>
        <end position="241"/>
    </location>
</feature>
<evidence type="ECO:0000256" key="5">
    <source>
        <dbReference type="ARBA" id="ARBA00022692"/>
    </source>
</evidence>
<dbReference type="Proteomes" id="UP001595817">
    <property type="component" value="Unassembled WGS sequence"/>
</dbReference>
<comment type="subcellular location">
    <subcellularLocation>
        <location evidence="1 8">Cell membrane</location>
        <topology evidence="1 8">Multi-pass membrane protein</topology>
    </subcellularLocation>
</comment>
<dbReference type="InterPro" id="IPR001992">
    <property type="entry name" value="T2SS_GspF/T4SS_PilC_CS"/>
</dbReference>
<reference evidence="12" key="1">
    <citation type="journal article" date="2019" name="Int. J. Syst. Evol. Microbiol.">
        <title>The Global Catalogue of Microorganisms (GCM) 10K type strain sequencing project: providing services to taxonomists for standard genome sequencing and annotation.</title>
        <authorList>
            <consortium name="The Broad Institute Genomics Platform"/>
            <consortium name="The Broad Institute Genome Sequencing Center for Infectious Disease"/>
            <person name="Wu L."/>
            <person name="Ma J."/>
        </authorList>
    </citation>
    <scope>NUCLEOTIDE SEQUENCE [LARGE SCALE GENOMIC DNA]</scope>
    <source>
        <strain evidence="12">CCUG 59778</strain>
    </source>
</reference>
<keyword evidence="3 8" id="KW-0813">Transport</keyword>
<dbReference type="InterPro" id="IPR018076">
    <property type="entry name" value="T2SS_GspF_dom"/>
</dbReference>
<name>A0ABV8X4B9_9LACT</name>
<accession>A0ABV8X4B9</accession>
<evidence type="ECO:0000256" key="9">
    <source>
        <dbReference type="SAM" id="Phobius"/>
    </source>
</evidence>
<evidence type="ECO:0000313" key="12">
    <source>
        <dbReference type="Proteomes" id="UP001595817"/>
    </source>
</evidence>
<feature type="transmembrane region" description="Helical" evidence="9">
    <location>
        <begin position="247"/>
        <end position="268"/>
    </location>
</feature>
<dbReference type="RefSeq" id="WP_378153110.1">
    <property type="nucleotide sequence ID" value="NZ_JBHSEC010000005.1"/>
</dbReference>
<feature type="transmembrane region" description="Helical" evidence="9">
    <location>
        <begin position="374"/>
        <end position="398"/>
    </location>
</feature>
<sequence length="402" mass="45032">MGYYTYSGRNRRGELVTGVQRAPSKTDATHKLRSKGIAVREIKEKSGILYKDLDIGRRSIPYKDLVIYIRQFSTLIKAGITILDATSILKQQTSQKRLKSVLVEIEEDLKAGHPFSVAAEQHPHVFPLLFTNMLKAGEAGGQFDDILDNMANYFEKQHETRQKVKSAMLYPMVLAFVAIAVSLFMIGFILPRFASMFTQLGADVPFITLWMLNLGEFIQKYWWILLVICGILFLLFKVISGRDPYRYYLHSVYLNVPVFGPILTKAILARTTRTLSSLYSASVPMTTSLSIVGKVVGNAVIEDLLVKASNSIQQGDSLAKPMIGHWAIPPFVSQMMVLGEKSGTLDFMLSKVADFYEREVDQSAERMKSLLEPILILIIAVVVGGVVVSIMIPMFSIFTEIQ</sequence>
<dbReference type="EMBL" id="JBHSEC010000005">
    <property type="protein sequence ID" value="MFC4409884.1"/>
    <property type="molecule type" value="Genomic_DNA"/>
</dbReference>
<evidence type="ECO:0000256" key="7">
    <source>
        <dbReference type="ARBA" id="ARBA00023136"/>
    </source>
</evidence>
<keyword evidence="6 9" id="KW-1133">Transmembrane helix</keyword>
<evidence type="ECO:0000259" key="10">
    <source>
        <dbReference type="Pfam" id="PF00482"/>
    </source>
</evidence>
<feature type="transmembrane region" description="Helical" evidence="9">
    <location>
        <begin position="167"/>
        <end position="190"/>
    </location>
</feature>
<dbReference type="PANTHER" id="PTHR30012:SF0">
    <property type="entry name" value="TYPE II SECRETION SYSTEM PROTEIN F-RELATED"/>
    <property type="match status" value="1"/>
</dbReference>
<feature type="domain" description="Type II secretion system protein GspF" evidence="10">
    <location>
        <begin position="272"/>
        <end position="393"/>
    </location>
</feature>
<dbReference type="InterPro" id="IPR042094">
    <property type="entry name" value="T2SS_GspF_sf"/>
</dbReference>
<evidence type="ECO:0000256" key="1">
    <source>
        <dbReference type="ARBA" id="ARBA00004651"/>
    </source>
</evidence>
<evidence type="ECO:0000256" key="2">
    <source>
        <dbReference type="ARBA" id="ARBA00005745"/>
    </source>
</evidence>
<keyword evidence="4" id="KW-1003">Cell membrane</keyword>
<keyword evidence="5 8" id="KW-0812">Transmembrane</keyword>
<proteinExistence type="inferred from homology"/>
<keyword evidence="7 9" id="KW-0472">Membrane</keyword>
<dbReference type="InterPro" id="IPR003004">
    <property type="entry name" value="GspF/PilC"/>
</dbReference>
<dbReference type="PRINTS" id="PR00812">
    <property type="entry name" value="BCTERIALGSPF"/>
</dbReference>
<keyword evidence="12" id="KW-1185">Reference proteome</keyword>
<gene>
    <name evidence="11" type="ORF">ACFOZY_05465</name>
</gene>
<dbReference type="Gene3D" id="1.20.81.30">
    <property type="entry name" value="Type II secretion system (T2SS), domain F"/>
    <property type="match status" value="2"/>
</dbReference>
<organism evidence="11 12">
    <name type="scientific">Chungangia koreensis</name>
    <dbReference type="NCBI Taxonomy" id="752657"/>
    <lineage>
        <taxon>Bacteria</taxon>
        <taxon>Bacillati</taxon>
        <taxon>Bacillota</taxon>
        <taxon>Bacilli</taxon>
        <taxon>Lactobacillales</taxon>
        <taxon>Chungangia</taxon>
    </lineage>
</organism>
<evidence type="ECO:0000256" key="4">
    <source>
        <dbReference type="ARBA" id="ARBA00022475"/>
    </source>
</evidence>
<evidence type="ECO:0000313" key="11">
    <source>
        <dbReference type="EMBL" id="MFC4409884.1"/>
    </source>
</evidence>
<dbReference type="PROSITE" id="PS00874">
    <property type="entry name" value="T2SP_F"/>
    <property type="match status" value="1"/>
</dbReference>
<dbReference type="Pfam" id="PF00482">
    <property type="entry name" value="T2SSF"/>
    <property type="match status" value="2"/>
</dbReference>
<evidence type="ECO:0000256" key="6">
    <source>
        <dbReference type="ARBA" id="ARBA00022989"/>
    </source>
</evidence>
<evidence type="ECO:0000256" key="8">
    <source>
        <dbReference type="RuleBase" id="RU003923"/>
    </source>
</evidence>
<comment type="similarity">
    <text evidence="2 8">Belongs to the GSP F family.</text>
</comment>
<protein>
    <submittedName>
        <fullName evidence="11">Type II secretion system F family protein</fullName>
    </submittedName>
</protein>